<dbReference type="GO" id="GO:0016020">
    <property type="term" value="C:membrane"/>
    <property type="evidence" value="ECO:0007669"/>
    <property type="project" value="TreeGrafter"/>
</dbReference>
<feature type="region of interest" description="Disordered" evidence="2">
    <location>
        <begin position="911"/>
        <end position="982"/>
    </location>
</feature>
<evidence type="ECO:0000313" key="8">
    <source>
        <dbReference type="EMBL" id="SPP72727.1"/>
    </source>
</evidence>
<dbReference type="Pfam" id="PF23338">
    <property type="entry name" value="PTHB1_hp"/>
    <property type="match status" value="1"/>
</dbReference>
<feature type="region of interest" description="Disordered" evidence="2">
    <location>
        <begin position="879"/>
        <end position="898"/>
    </location>
</feature>
<organism evidence="8 9">
    <name type="scientific">Drosophila guanche</name>
    <name type="common">Fruit fly</name>
    <dbReference type="NCBI Taxonomy" id="7266"/>
    <lineage>
        <taxon>Eukaryota</taxon>
        <taxon>Metazoa</taxon>
        <taxon>Ecdysozoa</taxon>
        <taxon>Arthropoda</taxon>
        <taxon>Hexapoda</taxon>
        <taxon>Insecta</taxon>
        <taxon>Pterygota</taxon>
        <taxon>Neoptera</taxon>
        <taxon>Endopterygota</taxon>
        <taxon>Diptera</taxon>
        <taxon>Brachycera</taxon>
        <taxon>Muscomorpha</taxon>
        <taxon>Ephydroidea</taxon>
        <taxon>Drosophilidae</taxon>
        <taxon>Drosophila</taxon>
        <taxon>Sophophora</taxon>
    </lineage>
</organism>
<feature type="compositionally biased region" description="Gly residues" evidence="2">
    <location>
        <begin position="957"/>
        <end position="969"/>
    </location>
</feature>
<dbReference type="AlphaFoldDB" id="A0A3B0IYB2"/>
<feature type="coiled-coil region" evidence="1">
    <location>
        <begin position="396"/>
        <end position="423"/>
    </location>
</feature>
<dbReference type="EMBL" id="OUUW01000001">
    <property type="protein sequence ID" value="SPP72727.1"/>
    <property type="molecule type" value="Genomic_DNA"/>
</dbReference>
<feature type="compositionally biased region" description="Acidic residues" evidence="2">
    <location>
        <begin position="933"/>
        <end position="946"/>
    </location>
</feature>
<dbReference type="PANTHER" id="PTHR20991:SF0">
    <property type="entry name" value="PROTEIN PTHB1"/>
    <property type="match status" value="1"/>
</dbReference>
<dbReference type="STRING" id="7266.A0A3B0IYB2"/>
<dbReference type="Pfam" id="PF14728">
    <property type="entry name" value="PTHB1_GAE"/>
    <property type="match status" value="1"/>
</dbReference>
<dbReference type="InterPro" id="IPR028074">
    <property type="entry name" value="PHTB1_GAE_dom"/>
</dbReference>
<dbReference type="Pfam" id="PF14727">
    <property type="entry name" value="PHTB1_N"/>
    <property type="match status" value="1"/>
</dbReference>
<evidence type="ECO:0000313" key="9">
    <source>
        <dbReference type="Proteomes" id="UP000268350"/>
    </source>
</evidence>
<evidence type="ECO:0000259" key="6">
    <source>
        <dbReference type="Pfam" id="PF23338"/>
    </source>
</evidence>
<dbReference type="Proteomes" id="UP000268350">
    <property type="component" value="Unassembled WGS sequence"/>
</dbReference>
<dbReference type="Pfam" id="PF23339">
    <property type="entry name" value="PTHB1_CtH"/>
    <property type="match status" value="1"/>
</dbReference>
<sequence>MVAMTTSNAATTLATTMNPALSRESTSTAIMSLFNVCSWWSAQCTDPAEQYDVASLLCARFGLEAQEKDYIIVGSQTGQLSIYYPHRRGYDATDLLLETQMASPILGLYAGKFSGNVRNENTNQLGVLLPNAIAIYNVQAIGGLAEHGAQLRLQLQAEHKFPRVAFGLCQGHFGQVKGREFFCVVHLDGTLTFYEQDGISYECRFPGHRALPAPVAYCERTDSFFRFSATWHLQCFSYQDLSHSLVTKSSYQPTWTQCVGEGIVDMRVVQVKDNCSYIMILGERNFIALDDNGKFIFMLKLDYAPKCFHSFVVGYYWEPGARLITAVVSDSSKLHVYEEANIIWAAQWPNQSPAPVAIQRSNMQGLAGGIVTLGARGQLEVGYLGAEPFTFQVQPLNIAELSFAQAHKELQQLEDEIKEAVDVRDMDALNQQAADQVRLSFSIQAEVSDDLDTLLLDVPADVAVKELPSAKGLLRFKIKADLAELQLIFHTPSGVRCSQDTMSFVDVSAGTSQELKLDFYIAELLHIHSTKVEVVASFVTPRGIPRVIQQSAHLPLAMFYRVCQPQKAAGIKLTYSITSRHVVPKLGTFFGEFLEGQADAAPHALGLQLLCPGLDKQSELITVVAAKNSNRIRIQSDCVETFAMILERIVETTLQLDGSAGLIKMHKKKPKRGVLNRCVERLMAAPFLPVQPILHRVDVHHETQQNIRKQTEQLEHLWLQFKTLHRQLQEQQEQEPKEAITMQIETNYDQLILEGDKLVEIRRDERRQRCDLNCAVALAKWIIQALNLEERVVNVVGSVLSTPIEDWTELSWEESMAPGIDMLHHFGPLTRSKSTSTHGLLDATDSSKESFDYGRFRRHFATLFDRIVRLASSPQPAASGVSAVAEQPVEVGEEQRRAKQVDEIGNMQRMLGDQGMPLAPAKRKSNMSSSLEAVEDDEEYDEEDLREDVGYRKEYGTGTGTGTTTGTGTGTLKKTSAQPRSEWVNEDFELPTTEELFSDLGIWW</sequence>
<evidence type="ECO:0000256" key="2">
    <source>
        <dbReference type="SAM" id="MobiDB-lite"/>
    </source>
</evidence>
<dbReference type="OMA" id="VPVEDWT"/>
<evidence type="ECO:0000256" key="1">
    <source>
        <dbReference type="SAM" id="Coils"/>
    </source>
</evidence>
<dbReference type="InterPro" id="IPR055363">
    <property type="entry name" value="PTHB1_hp_dom"/>
</dbReference>
<dbReference type="GO" id="GO:0060271">
    <property type="term" value="P:cilium assembly"/>
    <property type="evidence" value="ECO:0007669"/>
    <property type="project" value="TreeGrafter"/>
</dbReference>
<dbReference type="InterPro" id="IPR055364">
    <property type="entry name" value="PTHB1_CtH_dom"/>
</dbReference>
<keyword evidence="9" id="KW-1185">Reference proteome</keyword>
<dbReference type="Pfam" id="PF23337">
    <property type="entry name" value="PTHB1_pf"/>
    <property type="match status" value="1"/>
</dbReference>
<dbReference type="OrthoDB" id="10262646at2759"/>
<evidence type="ECO:0000259" key="4">
    <source>
        <dbReference type="Pfam" id="PF14728"/>
    </source>
</evidence>
<feature type="domain" description="PTHB1 C-terminal helix bundle" evidence="7">
    <location>
        <begin position="788"/>
        <end position="867"/>
    </location>
</feature>
<feature type="domain" description="PTHB1 GAE" evidence="4">
    <location>
        <begin position="466"/>
        <end position="552"/>
    </location>
</feature>
<feature type="domain" description="PTHB1 N-terminal" evidence="3">
    <location>
        <begin position="31"/>
        <end position="388"/>
    </location>
</feature>
<reference evidence="9" key="1">
    <citation type="submission" date="2018-01" db="EMBL/GenBank/DDBJ databases">
        <authorList>
            <person name="Alioto T."/>
            <person name="Alioto T."/>
        </authorList>
    </citation>
    <scope>NUCLEOTIDE SEQUENCE [LARGE SCALE GENOMIC DNA]</scope>
</reference>
<keyword evidence="1" id="KW-0175">Coiled coil</keyword>
<gene>
    <name evidence="8" type="ORF">DGUA_6G000094</name>
</gene>
<feature type="domain" description="PTHB1 platform" evidence="5">
    <location>
        <begin position="555"/>
        <end position="654"/>
    </location>
</feature>
<evidence type="ECO:0000259" key="3">
    <source>
        <dbReference type="Pfam" id="PF14727"/>
    </source>
</evidence>
<dbReference type="PANTHER" id="PTHR20991">
    <property type="entry name" value="PARATHYROID HORMONE-RESPONSIVE B1 GENE"/>
    <property type="match status" value="1"/>
</dbReference>
<evidence type="ECO:0000259" key="5">
    <source>
        <dbReference type="Pfam" id="PF23337"/>
    </source>
</evidence>
<protein>
    <submittedName>
        <fullName evidence="8">Blast:Protein PTHB1</fullName>
    </submittedName>
</protein>
<dbReference type="GO" id="GO:0034464">
    <property type="term" value="C:BBSome"/>
    <property type="evidence" value="ECO:0007669"/>
    <property type="project" value="InterPro"/>
</dbReference>
<dbReference type="InterPro" id="IPR055362">
    <property type="entry name" value="PTHB1_pf_dom"/>
</dbReference>
<dbReference type="InterPro" id="IPR028073">
    <property type="entry name" value="PHTB1_N_dom"/>
</dbReference>
<evidence type="ECO:0000259" key="7">
    <source>
        <dbReference type="Pfam" id="PF23339"/>
    </source>
</evidence>
<accession>A0A3B0IYB2</accession>
<name>A0A3B0IYB2_DROGU</name>
<feature type="domain" description="PTHB1 hairpin" evidence="6">
    <location>
        <begin position="687"/>
        <end position="785"/>
    </location>
</feature>
<proteinExistence type="predicted"/>
<dbReference type="InterPro" id="IPR026511">
    <property type="entry name" value="PTHB1"/>
</dbReference>